<comment type="subcellular location">
    <subcellularLocation>
        <location evidence="8">Cytoplasm</location>
    </subcellularLocation>
</comment>
<comment type="similarity">
    <text evidence="8">Belongs to the DnaJ family.</text>
</comment>
<dbReference type="PANTHER" id="PTHR43096">
    <property type="entry name" value="DNAJ HOMOLOG 1, MITOCHONDRIAL-RELATED"/>
    <property type="match status" value="1"/>
</dbReference>
<feature type="binding site" evidence="8">
    <location>
        <position position="184"/>
    </location>
    <ligand>
        <name>Zn(2+)</name>
        <dbReference type="ChEBI" id="CHEBI:29105"/>
        <label>2</label>
    </ligand>
</feature>
<keyword evidence="1 8" id="KW-0235">DNA replication</keyword>
<keyword evidence="7 8" id="KW-0143">Chaperone</keyword>
<evidence type="ECO:0000259" key="11">
    <source>
        <dbReference type="PROSITE" id="PS51188"/>
    </source>
</evidence>
<dbReference type="InterPro" id="IPR001305">
    <property type="entry name" value="HSP_DnaJ_Cys-rich_dom"/>
</dbReference>
<evidence type="ECO:0000256" key="2">
    <source>
        <dbReference type="ARBA" id="ARBA00022723"/>
    </source>
</evidence>
<dbReference type="PROSITE" id="PS50076">
    <property type="entry name" value="DNAJ_2"/>
    <property type="match status" value="1"/>
</dbReference>
<dbReference type="Pfam" id="PF00684">
    <property type="entry name" value="DnaJ_CXXCXGXG"/>
    <property type="match status" value="1"/>
</dbReference>
<evidence type="ECO:0000256" key="7">
    <source>
        <dbReference type="ARBA" id="ARBA00023186"/>
    </source>
</evidence>
<reference evidence="12" key="1">
    <citation type="journal article" date="2020" name="mSystems">
        <title>Genome- and Community-Level Interaction Insights into Carbon Utilization and Element Cycling Functions of Hydrothermarchaeota in Hydrothermal Sediment.</title>
        <authorList>
            <person name="Zhou Z."/>
            <person name="Liu Y."/>
            <person name="Xu W."/>
            <person name="Pan J."/>
            <person name="Luo Z.H."/>
            <person name="Li M."/>
        </authorList>
    </citation>
    <scope>NUCLEOTIDE SEQUENCE [LARGE SCALE GENOMIC DNA]</scope>
    <source>
        <strain evidence="12">SpSt-769</strain>
    </source>
</reference>
<dbReference type="Pfam" id="PF00226">
    <property type="entry name" value="DnaJ"/>
    <property type="match status" value="1"/>
</dbReference>
<dbReference type="InterPro" id="IPR036410">
    <property type="entry name" value="HSP_DnaJ_Cys-rich_dom_sf"/>
</dbReference>
<keyword evidence="8" id="KW-0963">Cytoplasm</keyword>
<feature type="binding site" evidence="8">
    <location>
        <position position="206"/>
    </location>
    <ligand>
        <name>Zn(2+)</name>
        <dbReference type="ChEBI" id="CHEBI:29105"/>
        <label>2</label>
    </ligand>
</feature>
<dbReference type="PROSITE" id="PS51188">
    <property type="entry name" value="ZF_CR"/>
    <property type="match status" value="1"/>
</dbReference>
<dbReference type="PRINTS" id="PR00625">
    <property type="entry name" value="JDOMAIN"/>
</dbReference>
<feature type="zinc finger region" description="CR-type" evidence="9">
    <location>
        <begin position="154"/>
        <end position="231"/>
    </location>
</feature>
<dbReference type="FunFam" id="2.60.260.20:FF:000013">
    <property type="entry name" value="DnaJ subfamily B member 11"/>
    <property type="match status" value="1"/>
</dbReference>
<keyword evidence="2 8" id="KW-0479">Metal-binding</keyword>
<dbReference type="Gene3D" id="2.60.260.20">
    <property type="entry name" value="Urease metallochaperone UreE, N-terminal domain"/>
    <property type="match status" value="2"/>
</dbReference>
<evidence type="ECO:0000256" key="8">
    <source>
        <dbReference type="HAMAP-Rule" id="MF_01152"/>
    </source>
</evidence>
<feature type="domain" description="J" evidence="10">
    <location>
        <begin position="5"/>
        <end position="70"/>
    </location>
</feature>
<protein>
    <recommendedName>
        <fullName evidence="8">Chaperone protein DnaJ</fullName>
    </recommendedName>
</protein>
<dbReference type="InterPro" id="IPR001623">
    <property type="entry name" value="DnaJ_domain"/>
</dbReference>
<dbReference type="InterPro" id="IPR018253">
    <property type="entry name" value="DnaJ_domain_CS"/>
</dbReference>
<dbReference type="PANTHER" id="PTHR43096:SF52">
    <property type="entry name" value="DNAJ HOMOLOG 1, MITOCHONDRIAL-RELATED"/>
    <property type="match status" value="1"/>
</dbReference>
<dbReference type="CDD" id="cd10719">
    <property type="entry name" value="DnaJ_zf"/>
    <property type="match status" value="1"/>
</dbReference>
<keyword evidence="5 8" id="KW-0862">Zinc</keyword>
<dbReference type="SUPFAM" id="SSF49493">
    <property type="entry name" value="HSP40/DnaJ peptide-binding domain"/>
    <property type="match status" value="2"/>
</dbReference>
<feature type="binding site" evidence="8">
    <location>
        <position position="209"/>
    </location>
    <ligand>
        <name>Zn(2+)</name>
        <dbReference type="ChEBI" id="CHEBI:29105"/>
        <label>2</label>
    </ligand>
</feature>
<dbReference type="Gene3D" id="2.10.230.10">
    <property type="entry name" value="Heat shock protein DnaJ, cysteine-rich domain"/>
    <property type="match status" value="1"/>
</dbReference>
<dbReference type="GO" id="GO:0031072">
    <property type="term" value="F:heat shock protein binding"/>
    <property type="evidence" value="ECO:0007669"/>
    <property type="project" value="InterPro"/>
</dbReference>
<dbReference type="Gene3D" id="1.10.287.110">
    <property type="entry name" value="DnaJ domain"/>
    <property type="match status" value="1"/>
</dbReference>
<feature type="binding site" evidence="8">
    <location>
        <position position="187"/>
    </location>
    <ligand>
        <name>Zn(2+)</name>
        <dbReference type="ChEBI" id="CHEBI:29105"/>
        <label>2</label>
    </ligand>
</feature>
<dbReference type="CDD" id="cd06257">
    <property type="entry name" value="DnaJ"/>
    <property type="match status" value="1"/>
</dbReference>
<evidence type="ECO:0000313" key="12">
    <source>
        <dbReference type="EMBL" id="HGH59854.1"/>
    </source>
</evidence>
<dbReference type="GO" id="GO:0005524">
    <property type="term" value="F:ATP binding"/>
    <property type="evidence" value="ECO:0007669"/>
    <property type="project" value="InterPro"/>
</dbReference>
<dbReference type="SMART" id="SM00271">
    <property type="entry name" value="DnaJ"/>
    <property type="match status" value="1"/>
</dbReference>
<dbReference type="SUPFAM" id="SSF57938">
    <property type="entry name" value="DnaJ/Hsp40 cysteine-rich domain"/>
    <property type="match status" value="1"/>
</dbReference>
<dbReference type="EMBL" id="DTGT01000029">
    <property type="protein sequence ID" value="HGH59854.1"/>
    <property type="molecule type" value="Genomic_DNA"/>
</dbReference>
<feature type="repeat" description="CXXCXGXG motif" evidence="8">
    <location>
        <begin position="206"/>
        <end position="213"/>
    </location>
</feature>
<dbReference type="InterPro" id="IPR002939">
    <property type="entry name" value="DnaJ_C"/>
</dbReference>
<evidence type="ECO:0000256" key="1">
    <source>
        <dbReference type="ARBA" id="ARBA00022705"/>
    </source>
</evidence>
<gene>
    <name evidence="8 12" type="primary">dnaJ</name>
    <name evidence="12" type="ORF">ENV54_00995</name>
</gene>
<feature type="binding site" evidence="8">
    <location>
        <position position="219"/>
    </location>
    <ligand>
        <name>Zn(2+)</name>
        <dbReference type="ChEBI" id="CHEBI:29105"/>
        <label>1</label>
    </ligand>
</feature>
<feature type="binding site" evidence="8">
    <location>
        <position position="170"/>
    </location>
    <ligand>
        <name>Zn(2+)</name>
        <dbReference type="ChEBI" id="CHEBI:29105"/>
        <label>1</label>
    </ligand>
</feature>
<evidence type="ECO:0000256" key="5">
    <source>
        <dbReference type="ARBA" id="ARBA00022833"/>
    </source>
</evidence>
<dbReference type="GO" id="GO:0009408">
    <property type="term" value="P:response to heat"/>
    <property type="evidence" value="ECO:0007669"/>
    <property type="project" value="InterPro"/>
</dbReference>
<dbReference type="GO" id="GO:0051082">
    <property type="term" value="F:unfolded protein binding"/>
    <property type="evidence" value="ECO:0007669"/>
    <property type="project" value="UniProtKB-UniRule"/>
</dbReference>
<dbReference type="GO" id="GO:0042026">
    <property type="term" value="P:protein refolding"/>
    <property type="evidence" value="ECO:0007669"/>
    <property type="project" value="TreeGrafter"/>
</dbReference>
<evidence type="ECO:0000259" key="10">
    <source>
        <dbReference type="PROSITE" id="PS50076"/>
    </source>
</evidence>
<dbReference type="InterPro" id="IPR036869">
    <property type="entry name" value="J_dom_sf"/>
</dbReference>
<dbReference type="HAMAP" id="MF_01152">
    <property type="entry name" value="DnaJ"/>
    <property type="match status" value="1"/>
</dbReference>
<keyword evidence="3 8" id="KW-0677">Repeat</keyword>
<evidence type="ECO:0000256" key="9">
    <source>
        <dbReference type="PROSITE-ProRule" id="PRU00546"/>
    </source>
</evidence>
<evidence type="ECO:0000256" key="4">
    <source>
        <dbReference type="ARBA" id="ARBA00022771"/>
    </source>
</evidence>
<evidence type="ECO:0000256" key="6">
    <source>
        <dbReference type="ARBA" id="ARBA00023016"/>
    </source>
</evidence>
<dbReference type="Pfam" id="PF01556">
    <property type="entry name" value="DnaJ_C"/>
    <property type="match status" value="1"/>
</dbReference>
<dbReference type="SUPFAM" id="SSF46565">
    <property type="entry name" value="Chaperone J-domain"/>
    <property type="match status" value="1"/>
</dbReference>
<keyword evidence="6 8" id="KW-0346">Stress response</keyword>
<dbReference type="NCBIfam" id="TIGR02349">
    <property type="entry name" value="DnaJ_bact"/>
    <property type="match status" value="1"/>
</dbReference>
<dbReference type="CDD" id="cd10747">
    <property type="entry name" value="DnaJ_C"/>
    <property type="match status" value="1"/>
</dbReference>
<comment type="subunit">
    <text evidence="8">Homodimer.</text>
</comment>
<feature type="binding site" evidence="8">
    <location>
        <position position="167"/>
    </location>
    <ligand>
        <name>Zn(2+)</name>
        <dbReference type="ChEBI" id="CHEBI:29105"/>
        <label>1</label>
    </ligand>
</feature>
<comment type="function">
    <text evidence="8">Participates actively in the response to hyperosmotic and heat shock by preventing the aggregation of stress-denatured proteins and by disaggregating proteins, also in an autonomous, DnaK-independent fashion. Unfolded proteins bind initially to DnaJ; upon interaction with the DnaJ-bound protein, DnaK hydrolyzes its bound ATP, resulting in the formation of a stable complex. GrpE releases ADP from DnaK; ATP binding to DnaK triggers the release of the substrate protein, thus completing the reaction cycle. Several rounds of ATP-dependent interactions between DnaJ, DnaK and GrpE are required for fully efficient folding. Also involved, together with DnaK and GrpE, in the DNA replication of plasmids through activation of initiation proteins.</text>
</comment>
<dbReference type="GO" id="GO:0005737">
    <property type="term" value="C:cytoplasm"/>
    <property type="evidence" value="ECO:0007669"/>
    <property type="project" value="UniProtKB-SubCell"/>
</dbReference>
<evidence type="ECO:0000256" key="3">
    <source>
        <dbReference type="ARBA" id="ARBA00022737"/>
    </source>
</evidence>
<sequence>MASQDYYSILGVKKDASEAEIKRAYRKLARKYHPDVNPGNKEAEEKFKAISQAYEALSDKEKRKIYDEFGEDGLKAGFDPEQARQYRQWQKGGFGRQGQSFYSDFGQFKYSGFEDVFGDLFGQAGFGGARTAGPVKGRDIESSLEIDFLTAIRGGATRITLQKEEMCSVCGGTGRVSVSGDSVCKTCKGTGQTKVAQGPFNFSQPCPDCGGTGRAGTPCTRCNGAGTVFATETIDVNIPAGVNDGSRIRLAGKGGPGRNGGPPGDLYIITKVRPHPIFKREGDSLRVDIPVTIGEAMNGAEITVPTPDGPVQLRVPKGTRSGQRLRLKGKGAPNLKTKVPGDLYVTIRVQIPATEDQEALELARKLDRFYRGDIRRDIHL</sequence>
<dbReference type="PROSITE" id="PS00636">
    <property type="entry name" value="DNAJ_1"/>
    <property type="match status" value="1"/>
</dbReference>
<accession>A0A7C4ET93</accession>
<feature type="repeat" description="CXXCXGXG motif" evidence="8">
    <location>
        <begin position="184"/>
        <end position="191"/>
    </location>
</feature>
<feature type="domain" description="CR-type" evidence="11">
    <location>
        <begin position="154"/>
        <end position="231"/>
    </location>
</feature>
<dbReference type="NCBIfam" id="NF008035">
    <property type="entry name" value="PRK10767.1"/>
    <property type="match status" value="1"/>
</dbReference>
<feature type="repeat" description="CXXCXGXG motif" evidence="8">
    <location>
        <begin position="219"/>
        <end position="226"/>
    </location>
</feature>
<dbReference type="InterPro" id="IPR008971">
    <property type="entry name" value="HSP40/DnaJ_pept-bd"/>
</dbReference>
<keyword evidence="4 8" id="KW-0863">Zinc-finger</keyword>
<comment type="domain">
    <text evidence="8">The J domain is necessary and sufficient to stimulate DnaK ATPase activity. Zinc center 1 plays an important role in the autonomous, DnaK-independent chaperone activity of DnaJ. Zinc center 2 is essential for interaction with DnaK and for DnaJ activity.</text>
</comment>
<dbReference type="InterPro" id="IPR012724">
    <property type="entry name" value="DnaJ"/>
</dbReference>
<dbReference type="AlphaFoldDB" id="A0A7C4ET93"/>
<dbReference type="GO" id="GO:0006260">
    <property type="term" value="P:DNA replication"/>
    <property type="evidence" value="ECO:0007669"/>
    <property type="project" value="UniProtKB-KW"/>
</dbReference>
<dbReference type="GO" id="GO:0008270">
    <property type="term" value="F:zinc ion binding"/>
    <property type="evidence" value="ECO:0007669"/>
    <property type="project" value="UniProtKB-UniRule"/>
</dbReference>
<feature type="repeat" description="CXXCXGXG motif" evidence="8">
    <location>
        <begin position="167"/>
        <end position="174"/>
    </location>
</feature>
<proteinExistence type="inferred from homology"/>
<organism evidence="12">
    <name type="scientific">Desulfomonile tiedjei</name>
    <dbReference type="NCBI Taxonomy" id="2358"/>
    <lineage>
        <taxon>Bacteria</taxon>
        <taxon>Pseudomonadati</taxon>
        <taxon>Thermodesulfobacteriota</taxon>
        <taxon>Desulfomonilia</taxon>
        <taxon>Desulfomonilales</taxon>
        <taxon>Desulfomonilaceae</taxon>
        <taxon>Desulfomonile</taxon>
    </lineage>
</organism>
<name>A0A7C4ET93_9BACT</name>
<comment type="cofactor">
    <cofactor evidence="8">
        <name>Zn(2+)</name>
        <dbReference type="ChEBI" id="CHEBI:29105"/>
    </cofactor>
    <text evidence="8">Binds 2 Zn(2+) ions per monomer.</text>
</comment>
<feature type="binding site" evidence="8">
    <location>
        <position position="222"/>
    </location>
    <ligand>
        <name>Zn(2+)</name>
        <dbReference type="ChEBI" id="CHEBI:29105"/>
        <label>1</label>
    </ligand>
</feature>
<comment type="caution">
    <text evidence="12">The sequence shown here is derived from an EMBL/GenBank/DDBJ whole genome shotgun (WGS) entry which is preliminary data.</text>
</comment>